<dbReference type="SUPFAM" id="SSF53098">
    <property type="entry name" value="Ribonuclease H-like"/>
    <property type="match status" value="1"/>
</dbReference>
<dbReference type="AlphaFoldDB" id="A0AAE0AQZ2"/>
<name>A0AAE0AQZ2_9ROSI</name>
<dbReference type="InterPro" id="IPR012337">
    <property type="entry name" value="RNaseH-like_sf"/>
</dbReference>
<gene>
    <name evidence="2" type="ORF">Dsin_009270</name>
</gene>
<dbReference type="InterPro" id="IPR036397">
    <property type="entry name" value="RNaseH_sf"/>
</dbReference>
<comment type="caution">
    <text evidence="2">The sequence shown here is derived from an EMBL/GenBank/DDBJ whole genome shotgun (WGS) entry which is preliminary data.</text>
</comment>
<feature type="domain" description="RNase H type-1" evidence="1">
    <location>
        <begin position="155"/>
        <end position="234"/>
    </location>
</feature>
<evidence type="ECO:0000259" key="1">
    <source>
        <dbReference type="Pfam" id="PF13456"/>
    </source>
</evidence>
<keyword evidence="3" id="KW-1185">Reference proteome</keyword>
<reference evidence="2" key="1">
    <citation type="journal article" date="2023" name="Plant J.">
        <title>Genome sequences and population genomics provide insights into the demographic history, inbreeding, and mutation load of two 'living fossil' tree species of Dipteronia.</title>
        <authorList>
            <person name="Feng Y."/>
            <person name="Comes H.P."/>
            <person name="Chen J."/>
            <person name="Zhu S."/>
            <person name="Lu R."/>
            <person name="Zhang X."/>
            <person name="Li P."/>
            <person name="Qiu J."/>
            <person name="Olsen K.M."/>
            <person name="Qiu Y."/>
        </authorList>
    </citation>
    <scope>NUCLEOTIDE SEQUENCE</scope>
    <source>
        <strain evidence="2">NBL</strain>
    </source>
</reference>
<evidence type="ECO:0000313" key="3">
    <source>
        <dbReference type="Proteomes" id="UP001281410"/>
    </source>
</evidence>
<dbReference type="InterPro" id="IPR052929">
    <property type="entry name" value="RNase_H-like_EbsB-rel"/>
</dbReference>
<accession>A0AAE0AQZ2</accession>
<evidence type="ECO:0000313" key="2">
    <source>
        <dbReference type="EMBL" id="KAK3222245.1"/>
    </source>
</evidence>
<dbReference type="GO" id="GO:0004523">
    <property type="term" value="F:RNA-DNA hybrid ribonuclease activity"/>
    <property type="evidence" value="ECO:0007669"/>
    <property type="project" value="InterPro"/>
</dbReference>
<dbReference type="EMBL" id="JANJYJ010000003">
    <property type="protein sequence ID" value="KAK3222245.1"/>
    <property type="molecule type" value="Genomic_DNA"/>
</dbReference>
<dbReference type="Pfam" id="PF13456">
    <property type="entry name" value="RVT_3"/>
    <property type="match status" value="1"/>
</dbReference>
<dbReference type="InterPro" id="IPR002156">
    <property type="entry name" value="RNaseH_domain"/>
</dbReference>
<dbReference type="CDD" id="cd06222">
    <property type="entry name" value="RNase_H_like"/>
    <property type="match status" value="1"/>
</dbReference>
<sequence>MWRTCLNWIPTMSNLFIRKILVDDICPSCGKWGESTIHALWDCKNLKAARSSWLPDKVAFKGLYFCFLNFIIYPVSSLNSEEFELFCTILWRVWCNRNAGLHGEQTLDTTDMVEWAHNFLVEYKSSRLGTPLSHHTNENGHVKWFPPCPGFFKINCDAAIDTTKLRVGIGIFIRDSNGFVMASSSQVFDASFSAQVAEAMAILMAIVFSNDCGLYPCVLKSDAEVVVNWIKKGSHP</sequence>
<dbReference type="Gene3D" id="3.30.420.10">
    <property type="entry name" value="Ribonuclease H-like superfamily/Ribonuclease H"/>
    <property type="match status" value="1"/>
</dbReference>
<dbReference type="PANTHER" id="PTHR47074">
    <property type="entry name" value="BNAC02G40300D PROTEIN"/>
    <property type="match status" value="1"/>
</dbReference>
<dbReference type="Proteomes" id="UP001281410">
    <property type="component" value="Unassembled WGS sequence"/>
</dbReference>
<proteinExistence type="predicted"/>
<dbReference type="GO" id="GO:0003676">
    <property type="term" value="F:nucleic acid binding"/>
    <property type="evidence" value="ECO:0007669"/>
    <property type="project" value="InterPro"/>
</dbReference>
<dbReference type="PANTHER" id="PTHR47074:SF11">
    <property type="entry name" value="REVERSE TRANSCRIPTASE-LIKE PROTEIN"/>
    <property type="match status" value="1"/>
</dbReference>
<organism evidence="2 3">
    <name type="scientific">Dipteronia sinensis</name>
    <dbReference type="NCBI Taxonomy" id="43782"/>
    <lineage>
        <taxon>Eukaryota</taxon>
        <taxon>Viridiplantae</taxon>
        <taxon>Streptophyta</taxon>
        <taxon>Embryophyta</taxon>
        <taxon>Tracheophyta</taxon>
        <taxon>Spermatophyta</taxon>
        <taxon>Magnoliopsida</taxon>
        <taxon>eudicotyledons</taxon>
        <taxon>Gunneridae</taxon>
        <taxon>Pentapetalae</taxon>
        <taxon>rosids</taxon>
        <taxon>malvids</taxon>
        <taxon>Sapindales</taxon>
        <taxon>Sapindaceae</taxon>
        <taxon>Hippocastanoideae</taxon>
        <taxon>Acereae</taxon>
        <taxon>Dipteronia</taxon>
    </lineage>
</organism>
<dbReference type="InterPro" id="IPR044730">
    <property type="entry name" value="RNase_H-like_dom_plant"/>
</dbReference>
<protein>
    <recommendedName>
        <fullName evidence="1">RNase H type-1 domain-containing protein</fullName>
    </recommendedName>
</protein>